<dbReference type="RefSeq" id="WP_207682795.1">
    <property type="nucleotide sequence ID" value="NZ_CP061800.1"/>
</dbReference>
<keyword evidence="2" id="KW-1185">Reference proteome</keyword>
<proteinExistence type="predicted"/>
<dbReference type="Proteomes" id="UP000663722">
    <property type="component" value="Chromosome"/>
</dbReference>
<organism evidence="1 2">
    <name type="scientific">Desulfonema magnum</name>
    <dbReference type="NCBI Taxonomy" id="45655"/>
    <lineage>
        <taxon>Bacteria</taxon>
        <taxon>Pseudomonadati</taxon>
        <taxon>Thermodesulfobacteriota</taxon>
        <taxon>Desulfobacteria</taxon>
        <taxon>Desulfobacterales</taxon>
        <taxon>Desulfococcaceae</taxon>
        <taxon>Desulfonema</taxon>
    </lineage>
</organism>
<dbReference type="KEGG" id="dmm:dnm_037540"/>
<sequence length="93" mass="10407">MNISLREQQEFSESLFSLTKQRRKILANPGSLEILSDKTAENSEFIPESEKRAKKIININISSNCKKITGPLTELENRAESLPEIKISEAACG</sequence>
<dbReference type="EMBL" id="CP061800">
    <property type="protein sequence ID" value="QTA87719.1"/>
    <property type="molecule type" value="Genomic_DNA"/>
</dbReference>
<evidence type="ECO:0000313" key="2">
    <source>
        <dbReference type="Proteomes" id="UP000663722"/>
    </source>
</evidence>
<name>A0A975GNF4_9BACT</name>
<reference evidence="1" key="1">
    <citation type="journal article" date="2021" name="Microb. Physiol.">
        <title>Proteogenomic Insights into the Physiology of Marine, Sulfate-Reducing, Filamentous Desulfonema limicola and Desulfonema magnum.</title>
        <authorList>
            <person name="Schnaars V."/>
            <person name="Wohlbrand L."/>
            <person name="Scheve S."/>
            <person name="Hinrichs C."/>
            <person name="Reinhardt R."/>
            <person name="Rabus R."/>
        </authorList>
    </citation>
    <scope>NUCLEOTIDE SEQUENCE</scope>
    <source>
        <strain evidence="1">4be13</strain>
    </source>
</reference>
<protein>
    <submittedName>
        <fullName evidence="1">Uncharacterized protein</fullName>
    </submittedName>
</protein>
<gene>
    <name evidence="1" type="ORF">dnm_037540</name>
</gene>
<evidence type="ECO:0000313" key="1">
    <source>
        <dbReference type="EMBL" id="QTA87719.1"/>
    </source>
</evidence>
<accession>A0A975GNF4</accession>
<dbReference type="AlphaFoldDB" id="A0A975GNF4"/>